<sequence>MQLFRSNHNCRAFSDAIVNSLGRVRGPDLPPADEVNREKEQGLAFMLWCYLHRQCSLSVFLSPSTPCRQKNLSSGFTHSGITRRHASQTSNTTKLLISITWMPLRLGALDNCFRPSFGPTTGNAIRTWLCKVLSM</sequence>
<dbReference type="EMBL" id="LSBJ02000006">
    <property type="protein sequence ID" value="OWT42774.1"/>
    <property type="molecule type" value="Genomic_DNA"/>
</dbReference>
<name>A0A219AR35_METCM</name>
<protein>
    <submittedName>
        <fullName evidence="1">Uncharacterized protein</fullName>
    </submittedName>
</protein>
<gene>
    <name evidence="1" type="ORF">VFPPC_18029</name>
</gene>
<evidence type="ECO:0000313" key="2">
    <source>
        <dbReference type="Proteomes" id="UP000078397"/>
    </source>
</evidence>
<organism evidence="1 2">
    <name type="scientific">Pochonia chlamydosporia 170</name>
    <dbReference type="NCBI Taxonomy" id="1380566"/>
    <lineage>
        <taxon>Eukaryota</taxon>
        <taxon>Fungi</taxon>
        <taxon>Dikarya</taxon>
        <taxon>Ascomycota</taxon>
        <taxon>Pezizomycotina</taxon>
        <taxon>Sordariomycetes</taxon>
        <taxon>Hypocreomycetidae</taxon>
        <taxon>Hypocreales</taxon>
        <taxon>Clavicipitaceae</taxon>
        <taxon>Pochonia</taxon>
    </lineage>
</organism>
<reference evidence="1 2" key="1">
    <citation type="journal article" date="2016" name="PLoS Pathog.">
        <title>Biosynthesis of antibiotic leucinostatins in bio-control fungus Purpureocillium lilacinum and their inhibition on phytophthora revealed by genome mining.</title>
        <authorList>
            <person name="Wang G."/>
            <person name="Liu Z."/>
            <person name="Lin R."/>
            <person name="Li E."/>
            <person name="Mao Z."/>
            <person name="Ling J."/>
            <person name="Yang Y."/>
            <person name="Yin W.B."/>
            <person name="Xie B."/>
        </authorList>
    </citation>
    <scope>NUCLEOTIDE SEQUENCE [LARGE SCALE GENOMIC DNA]</scope>
    <source>
        <strain evidence="1">170</strain>
    </source>
</reference>
<keyword evidence="2" id="KW-1185">Reference proteome</keyword>
<accession>A0A219AR35</accession>
<proteinExistence type="predicted"/>
<dbReference type="KEGG" id="pchm:VFPPC_18029"/>
<dbReference type="RefSeq" id="XP_022285250.1">
    <property type="nucleotide sequence ID" value="XM_022429690.1"/>
</dbReference>
<comment type="caution">
    <text evidence="1">The sequence shown here is derived from an EMBL/GenBank/DDBJ whole genome shotgun (WGS) entry which is preliminary data.</text>
</comment>
<dbReference type="Proteomes" id="UP000078397">
    <property type="component" value="Unassembled WGS sequence"/>
</dbReference>
<dbReference type="GeneID" id="33936905"/>
<evidence type="ECO:0000313" key="1">
    <source>
        <dbReference type="EMBL" id="OWT42774.1"/>
    </source>
</evidence>
<dbReference type="AlphaFoldDB" id="A0A219AR35"/>